<evidence type="ECO:0000256" key="17">
    <source>
        <dbReference type="SAM" id="MobiDB-lite"/>
    </source>
</evidence>
<organism evidence="21 22">
    <name type="scientific">Lentibacillus halodurans</name>
    <dbReference type="NCBI Taxonomy" id="237679"/>
    <lineage>
        <taxon>Bacteria</taxon>
        <taxon>Bacillati</taxon>
        <taxon>Bacillota</taxon>
        <taxon>Bacilli</taxon>
        <taxon>Bacillales</taxon>
        <taxon>Bacillaceae</taxon>
        <taxon>Lentibacillus</taxon>
    </lineage>
</organism>
<dbReference type="PANTHER" id="PTHR32282">
    <property type="entry name" value="BINDING PROTEIN TRANSPEPTIDASE, PUTATIVE-RELATED"/>
    <property type="match status" value="1"/>
</dbReference>
<dbReference type="SUPFAM" id="SSF56601">
    <property type="entry name" value="beta-lactamase/transpeptidase-like"/>
    <property type="match status" value="1"/>
</dbReference>
<evidence type="ECO:0000256" key="6">
    <source>
        <dbReference type="ARBA" id="ARBA00022670"/>
    </source>
</evidence>
<keyword evidence="12 18" id="KW-0472">Membrane</keyword>
<keyword evidence="8" id="KW-0808">Transferase</keyword>
<dbReference type="InterPro" id="IPR001460">
    <property type="entry name" value="PCN-bd_Tpept"/>
</dbReference>
<dbReference type="STRING" id="237679.SAMN04488072_11210"/>
<feature type="transmembrane region" description="Helical" evidence="18">
    <location>
        <begin position="12"/>
        <end position="40"/>
    </location>
</feature>
<sequence length="687" mass="77184">MKKFLRLNGEKYRLFYLIPIGLFAFGLLLLGGVYFISFLLGPPQLTDDQNTIYYSIDGDVIGEERGAENRYWVDLEEMSPHLIEATLAIEDRHFYNHNGFDLQRIAGAAISDLKHFSLEEGASTLTQQYARNLFLSHEKTWARKLKEAFYTVRLEMYYSKDELLEGYLNTIYYGHSAYGAEAASRHFFDKSASELTLAESSMLAAIPKGPSYYSPFHHLENAENRQQRILELMLENDQITEQEHFLAVREDLAFTEPEQREYVSAAPYFQDAALSEAAGILELDAEKVRSGGYHIHTTLDTQLQKQLETKTESVIQSESDIQIGAMAMHPGTGGIRALIGGRDYKSSPFNRAVNAERMPGSAFKPFLYYAALNNGYTPTTMLMSKPTAFRLEDGEVYQPSNYNGYYANEQITLAQALALSDNVYAVKTNLYLGPEKLANTAQTFGIDSKLNAVPSLALGTSSVTVEELVTGYGMLANGGYDIESHTVSKIVDRDGITVFERKQEEEEPVLDPQSAFVLTQLMTGMFDRSLDGYMSVTGSSIADELSRKYAGKSGTTNTDSWMIGYSPSLVTGIWTGYDNNKQITRTAEEAYAKDIWASFMEDAHENAATQKFDVPPGVVGVRIDPDSGKRATPYCETSRMMYFEKGTEPEEHCTVHMPDDQKDSDHDRKQQNEDDQGLFERVFDLLF</sequence>
<comment type="similarity">
    <text evidence="3">In the N-terminal section; belongs to the glycosyltransferase 51 family.</text>
</comment>
<evidence type="ECO:0000256" key="16">
    <source>
        <dbReference type="ARBA" id="ARBA00049902"/>
    </source>
</evidence>
<dbReference type="InterPro" id="IPR012338">
    <property type="entry name" value="Beta-lactam/transpept-like"/>
</dbReference>
<keyword evidence="10" id="KW-0133">Cell shape</keyword>
<dbReference type="Pfam" id="PF00905">
    <property type="entry name" value="Transpeptidase"/>
    <property type="match status" value="1"/>
</dbReference>
<dbReference type="InterPro" id="IPR023346">
    <property type="entry name" value="Lysozyme-like_dom_sf"/>
</dbReference>
<evidence type="ECO:0000313" key="21">
    <source>
        <dbReference type="EMBL" id="SFB25980.1"/>
    </source>
</evidence>
<dbReference type="AlphaFoldDB" id="A0A1I0ZNB6"/>
<dbReference type="Pfam" id="PF00912">
    <property type="entry name" value="Transgly"/>
    <property type="match status" value="1"/>
</dbReference>
<evidence type="ECO:0000256" key="18">
    <source>
        <dbReference type="SAM" id="Phobius"/>
    </source>
</evidence>
<evidence type="ECO:0000256" key="12">
    <source>
        <dbReference type="ARBA" id="ARBA00023136"/>
    </source>
</evidence>
<dbReference type="InterPro" id="IPR036950">
    <property type="entry name" value="PBP_transglycosylase"/>
</dbReference>
<feature type="domain" description="Penicillin-binding protein transpeptidase" evidence="19">
    <location>
        <begin position="324"/>
        <end position="600"/>
    </location>
</feature>
<keyword evidence="9" id="KW-0378">Hydrolase</keyword>
<dbReference type="GO" id="GO:0009002">
    <property type="term" value="F:serine-type D-Ala-D-Ala carboxypeptidase activity"/>
    <property type="evidence" value="ECO:0007669"/>
    <property type="project" value="UniProtKB-EC"/>
</dbReference>
<evidence type="ECO:0000256" key="7">
    <source>
        <dbReference type="ARBA" id="ARBA00022676"/>
    </source>
</evidence>
<dbReference type="Proteomes" id="UP000198642">
    <property type="component" value="Unassembled WGS sequence"/>
</dbReference>
<comment type="similarity">
    <text evidence="2">In the C-terminal section; belongs to the transpeptidase family.</text>
</comment>
<evidence type="ECO:0000256" key="9">
    <source>
        <dbReference type="ARBA" id="ARBA00022801"/>
    </source>
</evidence>
<evidence type="ECO:0000256" key="1">
    <source>
        <dbReference type="ARBA" id="ARBA00004236"/>
    </source>
</evidence>
<evidence type="ECO:0000256" key="5">
    <source>
        <dbReference type="ARBA" id="ARBA00022645"/>
    </source>
</evidence>
<keyword evidence="14" id="KW-0961">Cell wall biogenesis/degradation</keyword>
<reference evidence="21" key="1">
    <citation type="submission" date="2016-10" db="EMBL/GenBank/DDBJ databases">
        <authorList>
            <person name="de Groot N.N."/>
        </authorList>
    </citation>
    <scope>NUCLEOTIDE SEQUENCE [LARGE SCALE GENOMIC DNA]</scope>
    <source>
        <strain evidence="21">CGMCC 1.3702</strain>
    </source>
</reference>
<evidence type="ECO:0000313" key="22">
    <source>
        <dbReference type="Proteomes" id="UP000198642"/>
    </source>
</evidence>
<feature type="region of interest" description="Disordered" evidence="17">
    <location>
        <begin position="656"/>
        <end position="675"/>
    </location>
</feature>
<evidence type="ECO:0000256" key="4">
    <source>
        <dbReference type="ARBA" id="ARBA00022475"/>
    </source>
</evidence>
<dbReference type="Gene3D" id="1.10.3810.10">
    <property type="entry name" value="Biosynthetic peptidoglycan transglycosylase-like"/>
    <property type="match status" value="1"/>
</dbReference>
<dbReference type="SUPFAM" id="SSF53955">
    <property type="entry name" value="Lysozyme-like"/>
    <property type="match status" value="1"/>
</dbReference>
<feature type="domain" description="Glycosyl transferase family 51" evidence="20">
    <location>
        <begin position="58"/>
        <end position="233"/>
    </location>
</feature>
<dbReference type="GO" id="GO:0005886">
    <property type="term" value="C:plasma membrane"/>
    <property type="evidence" value="ECO:0007669"/>
    <property type="project" value="UniProtKB-SubCell"/>
</dbReference>
<evidence type="ECO:0000256" key="11">
    <source>
        <dbReference type="ARBA" id="ARBA00022984"/>
    </source>
</evidence>
<keyword evidence="13" id="KW-0511">Multifunctional enzyme</keyword>
<keyword evidence="6" id="KW-0645">Protease</keyword>
<dbReference type="GO" id="GO:0071555">
    <property type="term" value="P:cell wall organization"/>
    <property type="evidence" value="ECO:0007669"/>
    <property type="project" value="UniProtKB-KW"/>
</dbReference>
<evidence type="ECO:0000256" key="3">
    <source>
        <dbReference type="ARBA" id="ARBA00007739"/>
    </source>
</evidence>
<dbReference type="GO" id="GO:0008658">
    <property type="term" value="F:penicillin binding"/>
    <property type="evidence" value="ECO:0007669"/>
    <property type="project" value="InterPro"/>
</dbReference>
<dbReference type="InterPro" id="IPR001264">
    <property type="entry name" value="Glyco_trans_51"/>
</dbReference>
<comment type="subcellular location">
    <subcellularLocation>
        <location evidence="1">Cell membrane</location>
    </subcellularLocation>
</comment>
<dbReference type="GO" id="GO:0009252">
    <property type="term" value="P:peptidoglycan biosynthetic process"/>
    <property type="evidence" value="ECO:0007669"/>
    <property type="project" value="UniProtKB-KW"/>
</dbReference>
<keyword evidence="4" id="KW-1003">Cell membrane</keyword>
<dbReference type="RefSeq" id="WP_244535768.1">
    <property type="nucleotide sequence ID" value="NZ_FOJW01000012.1"/>
</dbReference>
<evidence type="ECO:0000256" key="15">
    <source>
        <dbReference type="ARBA" id="ARBA00034000"/>
    </source>
</evidence>
<evidence type="ECO:0000256" key="10">
    <source>
        <dbReference type="ARBA" id="ARBA00022960"/>
    </source>
</evidence>
<protein>
    <submittedName>
        <fullName evidence="21">Penicillin-binding protein, 1A family</fullName>
    </submittedName>
</protein>
<keyword evidence="5" id="KW-0121">Carboxypeptidase</keyword>
<dbReference type="GO" id="GO:0030288">
    <property type="term" value="C:outer membrane-bounded periplasmic space"/>
    <property type="evidence" value="ECO:0007669"/>
    <property type="project" value="TreeGrafter"/>
</dbReference>
<accession>A0A1I0ZNB6</accession>
<dbReference type="GO" id="GO:0006508">
    <property type="term" value="P:proteolysis"/>
    <property type="evidence" value="ECO:0007669"/>
    <property type="project" value="UniProtKB-KW"/>
</dbReference>
<dbReference type="EMBL" id="FOJW01000012">
    <property type="protein sequence ID" value="SFB25980.1"/>
    <property type="molecule type" value="Genomic_DNA"/>
</dbReference>
<comment type="catalytic activity">
    <reaction evidence="16">
        <text>[GlcNAc-(1-&gt;4)-Mur2Ac(oyl-L-Ala-gamma-D-Glu-L-Lys-D-Ala-D-Ala)](n)-di-trans,octa-cis-undecaprenyl diphosphate + beta-D-GlcNAc-(1-&gt;4)-Mur2Ac(oyl-L-Ala-gamma-D-Glu-L-Lys-D-Ala-D-Ala)-di-trans,octa-cis-undecaprenyl diphosphate = [GlcNAc-(1-&gt;4)-Mur2Ac(oyl-L-Ala-gamma-D-Glu-L-Lys-D-Ala-D-Ala)](n+1)-di-trans,octa-cis-undecaprenyl diphosphate + di-trans,octa-cis-undecaprenyl diphosphate + H(+)</text>
        <dbReference type="Rhea" id="RHEA:23708"/>
        <dbReference type="Rhea" id="RHEA-COMP:9602"/>
        <dbReference type="Rhea" id="RHEA-COMP:9603"/>
        <dbReference type="ChEBI" id="CHEBI:15378"/>
        <dbReference type="ChEBI" id="CHEBI:58405"/>
        <dbReference type="ChEBI" id="CHEBI:60033"/>
        <dbReference type="ChEBI" id="CHEBI:78435"/>
        <dbReference type="EC" id="2.4.99.28"/>
    </reaction>
</comment>
<comment type="catalytic activity">
    <reaction evidence="15">
        <text>Preferential cleavage: (Ac)2-L-Lys-D-Ala-|-D-Ala. Also transpeptidation of peptidyl-alanyl moieties that are N-acyl substituents of D-alanine.</text>
        <dbReference type="EC" id="3.4.16.4"/>
    </reaction>
</comment>
<dbReference type="PANTHER" id="PTHR32282:SF11">
    <property type="entry name" value="PENICILLIN-BINDING PROTEIN 1B"/>
    <property type="match status" value="1"/>
</dbReference>
<feature type="compositionally biased region" description="Basic and acidic residues" evidence="17">
    <location>
        <begin position="656"/>
        <end position="672"/>
    </location>
</feature>
<dbReference type="GO" id="GO:0008955">
    <property type="term" value="F:peptidoglycan glycosyltransferase activity"/>
    <property type="evidence" value="ECO:0007669"/>
    <property type="project" value="UniProtKB-EC"/>
</dbReference>
<name>A0A1I0ZNB6_9BACI</name>
<evidence type="ECO:0000256" key="13">
    <source>
        <dbReference type="ARBA" id="ARBA00023268"/>
    </source>
</evidence>
<evidence type="ECO:0000259" key="19">
    <source>
        <dbReference type="Pfam" id="PF00905"/>
    </source>
</evidence>
<dbReference type="FunFam" id="1.10.3810.10:FF:000001">
    <property type="entry name" value="Penicillin-binding protein 1A"/>
    <property type="match status" value="1"/>
</dbReference>
<keyword evidence="11" id="KW-0573">Peptidoglycan synthesis</keyword>
<proteinExistence type="inferred from homology"/>
<dbReference type="InterPro" id="IPR050396">
    <property type="entry name" value="Glycosyltr_51/Transpeptidase"/>
</dbReference>
<gene>
    <name evidence="21" type="ORF">SAMN04488072_11210</name>
</gene>
<keyword evidence="7" id="KW-0328">Glycosyltransferase</keyword>
<keyword evidence="18" id="KW-1133">Transmembrane helix</keyword>
<evidence type="ECO:0000256" key="14">
    <source>
        <dbReference type="ARBA" id="ARBA00023316"/>
    </source>
</evidence>
<dbReference type="GO" id="GO:0008360">
    <property type="term" value="P:regulation of cell shape"/>
    <property type="evidence" value="ECO:0007669"/>
    <property type="project" value="UniProtKB-KW"/>
</dbReference>
<dbReference type="NCBIfam" id="TIGR02074">
    <property type="entry name" value="PBP_1a_fam"/>
    <property type="match status" value="1"/>
</dbReference>
<evidence type="ECO:0000256" key="8">
    <source>
        <dbReference type="ARBA" id="ARBA00022679"/>
    </source>
</evidence>
<dbReference type="Gene3D" id="3.40.710.10">
    <property type="entry name" value="DD-peptidase/beta-lactamase superfamily"/>
    <property type="match status" value="1"/>
</dbReference>
<keyword evidence="22" id="KW-1185">Reference proteome</keyword>
<evidence type="ECO:0000259" key="20">
    <source>
        <dbReference type="Pfam" id="PF00912"/>
    </source>
</evidence>
<keyword evidence="18" id="KW-0812">Transmembrane</keyword>
<evidence type="ECO:0000256" key="2">
    <source>
        <dbReference type="ARBA" id="ARBA00007090"/>
    </source>
</evidence>